<feature type="domain" description="DUF4378" evidence="2">
    <location>
        <begin position="482"/>
        <end position="624"/>
    </location>
</feature>
<dbReference type="PANTHER" id="PTHR47212">
    <property type="entry name" value="ADHESIN-LIKE PROTEIN, PUTATIVE (DUF3741)-RELATED"/>
    <property type="match status" value="1"/>
</dbReference>
<keyword evidence="4" id="KW-1185">Reference proteome</keyword>
<feature type="region of interest" description="Disordered" evidence="1">
    <location>
        <begin position="322"/>
        <end position="365"/>
    </location>
</feature>
<reference evidence="3 4" key="1">
    <citation type="journal article" date="2021" name="Comput. Struct. Biotechnol. J.">
        <title>De novo genome assembly of the potent medicinal plant Rehmannia glutinosa using nanopore technology.</title>
        <authorList>
            <person name="Ma L."/>
            <person name="Dong C."/>
            <person name="Song C."/>
            <person name="Wang X."/>
            <person name="Zheng X."/>
            <person name="Niu Y."/>
            <person name="Chen S."/>
            <person name="Feng W."/>
        </authorList>
    </citation>
    <scope>NUCLEOTIDE SEQUENCE [LARGE SCALE GENOMIC DNA]</scope>
    <source>
        <strain evidence="3">DH-2019</strain>
    </source>
</reference>
<dbReference type="PANTHER" id="PTHR47212:SF4">
    <property type="entry name" value="ADHESIN-LIKE PROTEIN, PUTATIVE (DUF3741)-RELATED"/>
    <property type="match status" value="1"/>
</dbReference>
<dbReference type="InterPro" id="IPR025486">
    <property type="entry name" value="DUF4378"/>
</dbReference>
<evidence type="ECO:0000256" key="1">
    <source>
        <dbReference type="SAM" id="MobiDB-lite"/>
    </source>
</evidence>
<organism evidence="3 4">
    <name type="scientific">Rehmannia glutinosa</name>
    <name type="common">Chinese foxglove</name>
    <dbReference type="NCBI Taxonomy" id="99300"/>
    <lineage>
        <taxon>Eukaryota</taxon>
        <taxon>Viridiplantae</taxon>
        <taxon>Streptophyta</taxon>
        <taxon>Embryophyta</taxon>
        <taxon>Tracheophyta</taxon>
        <taxon>Spermatophyta</taxon>
        <taxon>Magnoliopsida</taxon>
        <taxon>eudicotyledons</taxon>
        <taxon>Gunneridae</taxon>
        <taxon>Pentapetalae</taxon>
        <taxon>asterids</taxon>
        <taxon>lamiids</taxon>
        <taxon>Lamiales</taxon>
        <taxon>Orobanchaceae</taxon>
        <taxon>Rehmannieae</taxon>
        <taxon>Rehmannia</taxon>
    </lineage>
</organism>
<proteinExistence type="predicted"/>
<name>A0ABR0VS65_REHGL</name>
<dbReference type="Proteomes" id="UP001318860">
    <property type="component" value="Unassembled WGS sequence"/>
</dbReference>
<dbReference type="EMBL" id="JABTTQ020000837">
    <property type="protein sequence ID" value="KAK6137478.1"/>
    <property type="molecule type" value="Genomic_DNA"/>
</dbReference>
<dbReference type="Pfam" id="PF14309">
    <property type="entry name" value="DUF4378"/>
    <property type="match status" value="1"/>
</dbReference>
<accession>A0ABR0VS65</accession>
<feature type="region of interest" description="Disordered" evidence="1">
    <location>
        <begin position="291"/>
        <end position="310"/>
    </location>
</feature>
<evidence type="ECO:0000313" key="3">
    <source>
        <dbReference type="EMBL" id="KAK6137478.1"/>
    </source>
</evidence>
<gene>
    <name evidence="3" type="ORF">DH2020_028783</name>
</gene>
<comment type="caution">
    <text evidence="3">The sequence shown here is derived from an EMBL/GenBank/DDBJ whole genome shotgun (WGS) entry which is preliminary data.</text>
</comment>
<sequence>MERRSARISKLRQKHELSCMWGLFSIIESCQGRTSRKLISNGRPLNKHIIDYPRKLDQLASFDEECRRIQNEADLASATIDASAKSVGTFIREEMPFEKHKTKQNTVEGQQHGKIDSEIVDLLVKTHKRAKENSQNAYQSSSSRRFKNAANLIHQLPSTSAEISLNELTLAAILGAVYAQNHQEESIQMDKGEMHGNTFATQKGKTNKNLLQKSPKTSFVARPSDRIVILKPAPQNVKHSENVTCHCSYLQSHQNSSKEAPFCKIQKSKWCRDSDERKTLKTLGRILSSPEHDFWPVSPRRDSQHSSDSAQMRFSPYNTLHRVTESSSKISNGRERACRSPLRPNTEVTSSCDDADISATHDMKSNGEPKIVEMDRILRPQIHTSEVPSEINSIGNSFSENEALSSTVDEFPSTPLSIDQLDAADSIKNQEEHRSPVSVLEPFYTEDANSPPSVTCQTDGQQLKPLRLVFEECIQEQDHLSQYVHSVLQASCLNWDQLSRIKFPPEELLDASLYDEVEFLLTDCYFDPKLLFDRINEVLLELYQSHFCSPPWPAYVKPKIRSSPLGELVLDEIMTGADFYLLPRTEKRTLDQLVSKDVADCRSWLDVRFDTERIVTEISEDFMEESILDILVILLEFHV</sequence>
<protein>
    <recommendedName>
        <fullName evidence="2">DUF4378 domain-containing protein</fullName>
    </recommendedName>
</protein>
<feature type="compositionally biased region" description="Basic and acidic residues" evidence="1">
    <location>
        <begin position="291"/>
        <end position="305"/>
    </location>
</feature>
<evidence type="ECO:0000259" key="2">
    <source>
        <dbReference type="Pfam" id="PF14309"/>
    </source>
</evidence>
<evidence type="ECO:0000313" key="4">
    <source>
        <dbReference type="Proteomes" id="UP001318860"/>
    </source>
</evidence>